<sequence length="121" mass="12787">MSCGDETAAHVSAHRLLCLQSCVDKAPSSSGWAMIEKDQDTVVGLVNTAVMDRWPKVSVLASGLDPALPAKEIKRRGESKPALPAITAGKIIKQKVFPVSVPSGKVLLHPLLRVYCGLDGG</sequence>
<comment type="caution">
    <text evidence="1">The sequence shown here is derived from an EMBL/GenBank/DDBJ whole genome shotgun (WGS) entry which is preliminary data.</text>
</comment>
<evidence type="ECO:0000313" key="2">
    <source>
        <dbReference type="Proteomes" id="UP001228049"/>
    </source>
</evidence>
<gene>
    <name evidence="1" type="ORF">KUDE01_007617</name>
</gene>
<proteinExistence type="predicted"/>
<evidence type="ECO:0000313" key="1">
    <source>
        <dbReference type="EMBL" id="KAK1892542.1"/>
    </source>
</evidence>
<accession>A0AAD9BY35</accession>
<protein>
    <submittedName>
        <fullName evidence="1">23-bisphosphoglycerate-independent phosphoglycerate mutase</fullName>
    </submittedName>
</protein>
<name>A0AAD9BY35_DISEL</name>
<reference evidence="1" key="1">
    <citation type="submission" date="2023-04" db="EMBL/GenBank/DDBJ databases">
        <title>Chromosome-level genome of Chaenocephalus aceratus.</title>
        <authorList>
            <person name="Park H."/>
        </authorList>
    </citation>
    <scope>NUCLEOTIDE SEQUENCE</scope>
    <source>
        <strain evidence="1">DE</strain>
        <tissue evidence="1">Muscle</tissue>
    </source>
</reference>
<keyword evidence="2" id="KW-1185">Reference proteome</keyword>
<dbReference type="EMBL" id="JASDAP010000013">
    <property type="protein sequence ID" value="KAK1892542.1"/>
    <property type="molecule type" value="Genomic_DNA"/>
</dbReference>
<dbReference type="AlphaFoldDB" id="A0AAD9BY35"/>
<dbReference type="Proteomes" id="UP001228049">
    <property type="component" value="Unassembled WGS sequence"/>
</dbReference>
<organism evidence="1 2">
    <name type="scientific">Dissostichus eleginoides</name>
    <name type="common">Patagonian toothfish</name>
    <name type="synonym">Dissostichus amissus</name>
    <dbReference type="NCBI Taxonomy" id="100907"/>
    <lineage>
        <taxon>Eukaryota</taxon>
        <taxon>Metazoa</taxon>
        <taxon>Chordata</taxon>
        <taxon>Craniata</taxon>
        <taxon>Vertebrata</taxon>
        <taxon>Euteleostomi</taxon>
        <taxon>Actinopterygii</taxon>
        <taxon>Neopterygii</taxon>
        <taxon>Teleostei</taxon>
        <taxon>Neoteleostei</taxon>
        <taxon>Acanthomorphata</taxon>
        <taxon>Eupercaria</taxon>
        <taxon>Perciformes</taxon>
        <taxon>Notothenioidei</taxon>
        <taxon>Nototheniidae</taxon>
        <taxon>Dissostichus</taxon>
    </lineage>
</organism>